<proteinExistence type="predicted"/>
<organism evidence="2 3">
    <name type="scientific">Macrolepiota fuliginosa MF-IS2</name>
    <dbReference type="NCBI Taxonomy" id="1400762"/>
    <lineage>
        <taxon>Eukaryota</taxon>
        <taxon>Fungi</taxon>
        <taxon>Dikarya</taxon>
        <taxon>Basidiomycota</taxon>
        <taxon>Agaricomycotina</taxon>
        <taxon>Agaricomycetes</taxon>
        <taxon>Agaricomycetidae</taxon>
        <taxon>Agaricales</taxon>
        <taxon>Agaricineae</taxon>
        <taxon>Agaricaceae</taxon>
        <taxon>Macrolepiota</taxon>
    </lineage>
</organism>
<gene>
    <name evidence="2" type="ORF">P691DRAFT_800435</name>
</gene>
<dbReference type="EMBL" id="MU151154">
    <property type="protein sequence ID" value="KAF9448655.1"/>
    <property type="molecule type" value="Genomic_DNA"/>
</dbReference>
<name>A0A9P5XFQ2_9AGAR</name>
<dbReference type="Proteomes" id="UP000807342">
    <property type="component" value="Unassembled WGS sequence"/>
</dbReference>
<comment type="caution">
    <text evidence="2">The sequence shown here is derived from an EMBL/GenBank/DDBJ whole genome shotgun (WGS) entry which is preliminary data.</text>
</comment>
<protein>
    <submittedName>
        <fullName evidence="2">Uncharacterized protein</fullName>
    </submittedName>
</protein>
<sequence length="269" mass="29079">MSKSLRKEPKPTGTSQEKIEVQEILATPENDLPPSDIPCDDSSDDTLYTQSSLPMAESSGTTKVSSDLTGDSDCVSWHLDSWLDLDGGYGGYGVSLVEIIPFSDAREVSEDRTAVNAVYDMSGTSPDTGVIMIEGDTMITPVKTYPERLSADIIEIRYTPEAPLLGDHDERGTSPLSAPTAPSPPQDTLELELSSLHEVAWSEGLRRCTQGEYCDTSVMLNEGHYSTGMTGLISQNEGVLAVPELLECDGIYQGPCLLSEESECSELEE</sequence>
<evidence type="ECO:0000313" key="2">
    <source>
        <dbReference type="EMBL" id="KAF9448655.1"/>
    </source>
</evidence>
<reference evidence="2" key="1">
    <citation type="submission" date="2020-11" db="EMBL/GenBank/DDBJ databases">
        <authorList>
            <consortium name="DOE Joint Genome Institute"/>
            <person name="Ahrendt S."/>
            <person name="Riley R."/>
            <person name="Andreopoulos W."/>
            <person name="Labutti K."/>
            <person name="Pangilinan J."/>
            <person name="Ruiz-Duenas F.J."/>
            <person name="Barrasa J.M."/>
            <person name="Sanchez-Garcia M."/>
            <person name="Camarero S."/>
            <person name="Miyauchi S."/>
            <person name="Serrano A."/>
            <person name="Linde D."/>
            <person name="Babiker R."/>
            <person name="Drula E."/>
            <person name="Ayuso-Fernandez I."/>
            <person name="Pacheco R."/>
            <person name="Padilla G."/>
            <person name="Ferreira P."/>
            <person name="Barriuso J."/>
            <person name="Kellner H."/>
            <person name="Castanera R."/>
            <person name="Alfaro M."/>
            <person name="Ramirez L."/>
            <person name="Pisabarro A.G."/>
            <person name="Kuo A."/>
            <person name="Tritt A."/>
            <person name="Lipzen A."/>
            <person name="He G."/>
            <person name="Yan M."/>
            <person name="Ng V."/>
            <person name="Cullen D."/>
            <person name="Martin F."/>
            <person name="Rosso M.-N."/>
            <person name="Henrissat B."/>
            <person name="Hibbett D."/>
            <person name="Martinez A.T."/>
            <person name="Grigoriev I.V."/>
        </authorList>
    </citation>
    <scope>NUCLEOTIDE SEQUENCE</scope>
    <source>
        <strain evidence="2">MF-IS2</strain>
    </source>
</reference>
<keyword evidence="3" id="KW-1185">Reference proteome</keyword>
<evidence type="ECO:0000256" key="1">
    <source>
        <dbReference type="SAM" id="MobiDB-lite"/>
    </source>
</evidence>
<feature type="region of interest" description="Disordered" evidence="1">
    <location>
        <begin position="162"/>
        <end position="188"/>
    </location>
</feature>
<accession>A0A9P5XFQ2</accession>
<feature type="region of interest" description="Disordered" evidence="1">
    <location>
        <begin position="26"/>
        <end position="46"/>
    </location>
</feature>
<dbReference type="AlphaFoldDB" id="A0A9P5XFQ2"/>
<evidence type="ECO:0000313" key="3">
    <source>
        <dbReference type="Proteomes" id="UP000807342"/>
    </source>
</evidence>